<evidence type="ECO:0000313" key="2">
    <source>
        <dbReference type="Proteomes" id="UP000198384"/>
    </source>
</evidence>
<dbReference type="Proteomes" id="UP000198384">
    <property type="component" value="Unassembled WGS sequence"/>
</dbReference>
<proteinExistence type="predicted"/>
<gene>
    <name evidence="1" type="ORF">SAMN06265371_106235</name>
</gene>
<accession>A0A238XRG3</accession>
<keyword evidence="2" id="KW-1185">Reference proteome</keyword>
<sequence>MKTILTTLFLLINLISYSQNFTEEYLKKSTNLSDEIPSYIKDVIKNENLAKIEIYKTILEKNDLNIDKLESFMIIDEKSQDPSNYSHAGIIIVGKKHYSFLFEKDNYNITNEFLENYSTIDKSNARSIIFSYLSNKEFDKLLALAKNENSYFEKSISPKMEYEISVYNQGSEKRLKMLFLHDFITEIIE</sequence>
<dbReference type="AlphaFoldDB" id="A0A238XRG3"/>
<name>A0A238XRG3_9FLAO</name>
<evidence type="ECO:0000313" key="1">
    <source>
        <dbReference type="EMBL" id="SNR61043.1"/>
    </source>
</evidence>
<organism evidence="1 2">
    <name type="scientific">Lutibacter agarilyticus</name>
    <dbReference type="NCBI Taxonomy" id="1109740"/>
    <lineage>
        <taxon>Bacteria</taxon>
        <taxon>Pseudomonadati</taxon>
        <taxon>Bacteroidota</taxon>
        <taxon>Flavobacteriia</taxon>
        <taxon>Flavobacteriales</taxon>
        <taxon>Flavobacteriaceae</taxon>
        <taxon>Lutibacter</taxon>
    </lineage>
</organism>
<dbReference type="EMBL" id="FZNT01000006">
    <property type="protein sequence ID" value="SNR61043.1"/>
    <property type="molecule type" value="Genomic_DNA"/>
</dbReference>
<protein>
    <submittedName>
        <fullName evidence="1">Uncharacterized protein</fullName>
    </submittedName>
</protein>
<reference evidence="1 2" key="1">
    <citation type="submission" date="2017-06" db="EMBL/GenBank/DDBJ databases">
        <authorList>
            <person name="Kim H.J."/>
            <person name="Triplett B.A."/>
        </authorList>
    </citation>
    <scope>NUCLEOTIDE SEQUENCE [LARGE SCALE GENOMIC DNA]</scope>
    <source>
        <strain evidence="1 2">DSM 29150</strain>
    </source>
</reference>